<evidence type="ECO:0000313" key="2">
    <source>
        <dbReference type="EMBL" id="OQM77150.1"/>
    </source>
</evidence>
<proteinExistence type="predicted"/>
<feature type="region of interest" description="Disordered" evidence="1">
    <location>
        <begin position="140"/>
        <end position="174"/>
    </location>
</feature>
<organism evidence="2 3">
    <name type="scientific">Manganibacter manganicus</name>
    <dbReference type="NCBI Taxonomy" id="1873176"/>
    <lineage>
        <taxon>Bacteria</taxon>
        <taxon>Pseudomonadati</taxon>
        <taxon>Pseudomonadota</taxon>
        <taxon>Alphaproteobacteria</taxon>
        <taxon>Hyphomicrobiales</taxon>
        <taxon>Phyllobacteriaceae</taxon>
        <taxon>Manganibacter</taxon>
    </lineage>
</organism>
<dbReference type="AlphaFoldDB" id="A0A1V8RVB6"/>
<evidence type="ECO:0000313" key="3">
    <source>
        <dbReference type="Proteomes" id="UP000191905"/>
    </source>
</evidence>
<feature type="compositionally biased region" description="Pro residues" evidence="1">
    <location>
        <begin position="165"/>
        <end position="174"/>
    </location>
</feature>
<dbReference type="STRING" id="1873176.BFN67_10190"/>
<keyword evidence="3" id="KW-1185">Reference proteome</keyword>
<evidence type="ECO:0000256" key="1">
    <source>
        <dbReference type="SAM" id="MobiDB-lite"/>
    </source>
</evidence>
<protein>
    <submittedName>
        <fullName evidence="2">Uncharacterized protein</fullName>
    </submittedName>
</protein>
<reference evidence="2 3" key="1">
    <citation type="journal article" date="2016" name="Int. J. Syst. Evol. Microbiol.">
        <title>Pseudaminobacter manganicus sp. nov., isolated from sludge of a manganese mine.</title>
        <authorList>
            <person name="Li J."/>
            <person name="Huang J."/>
            <person name="Liao S."/>
            <person name="Wang G."/>
        </authorList>
    </citation>
    <scope>NUCLEOTIDE SEQUENCE [LARGE SCALE GENOMIC DNA]</scope>
    <source>
        <strain evidence="2 3">JH-7</strain>
    </source>
</reference>
<sequence>MKPLPNKGLPGSRRFPLVSFVHTRETSSILYAAEAEDRMAGWDKDGNGERDVLERIVALLFALAQLADRAAGAPFLRRRHVLGILSRGEAEAWAFLFGSAPVPPVPADAPEQAGDAARLAARLRVLALLLCAMLTRRAARPGTAGQRASQPPHEMSGPTPHRPDVPAPPAPDTS</sequence>
<name>A0A1V8RVB6_9HYPH</name>
<dbReference type="EMBL" id="MDET01000002">
    <property type="protein sequence ID" value="OQM77150.1"/>
    <property type="molecule type" value="Genomic_DNA"/>
</dbReference>
<accession>A0A1V8RVB6</accession>
<gene>
    <name evidence="2" type="ORF">BFN67_10190</name>
</gene>
<comment type="caution">
    <text evidence="2">The sequence shown here is derived from an EMBL/GenBank/DDBJ whole genome shotgun (WGS) entry which is preliminary data.</text>
</comment>
<dbReference type="Proteomes" id="UP000191905">
    <property type="component" value="Unassembled WGS sequence"/>
</dbReference>